<evidence type="ECO:0000313" key="10">
    <source>
        <dbReference type="Proteomes" id="UP000829354"/>
    </source>
</evidence>
<dbReference type="PANTHER" id="PTHR12265:SF30">
    <property type="entry name" value="TRANSMEMBRANE PROTEIN 53"/>
    <property type="match status" value="1"/>
</dbReference>
<evidence type="ECO:0000313" key="8">
    <source>
        <dbReference type="EMBL" id="UMM13781.1"/>
    </source>
</evidence>
<keyword evidence="3" id="KW-1133">Transmembrane helix</keyword>
<keyword evidence="5" id="KW-0539">Nucleus</keyword>
<dbReference type="InterPro" id="IPR008547">
    <property type="entry name" value="DUF829_TMEM53"/>
</dbReference>
<dbReference type="GO" id="GO:0005640">
    <property type="term" value="C:nuclear outer membrane"/>
    <property type="evidence" value="ECO:0007669"/>
    <property type="project" value="UniProtKB-SubCell"/>
</dbReference>
<keyword evidence="10" id="KW-1185">Reference proteome</keyword>
<dbReference type="Proteomes" id="UP000829354">
    <property type="component" value="Chromosome I"/>
</dbReference>
<name>A0AAE9E4Y8_CAEBR</name>
<dbReference type="Proteomes" id="UP000827892">
    <property type="component" value="Chromosome I"/>
</dbReference>
<organism evidence="8 10">
    <name type="scientific">Caenorhabditis briggsae</name>
    <dbReference type="NCBI Taxonomy" id="6238"/>
    <lineage>
        <taxon>Eukaryota</taxon>
        <taxon>Metazoa</taxon>
        <taxon>Ecdysozoa</taxon>
        <taxon>Nematoda</taxon>
        <taxon>Chromadorea</taxon>
        <taxon>Rhabditida</taxon>
        <taxon>Rhabditina</taxon>
        <taxon>Rhabditomorpha</taxon>
        <taxon>Rhabditoidea</taxon>
        <taxon>Rhabditidae</taxon>
        <taxon>Peloderinae</taxon>
        <taxon>Caenorhabditis</taxon>
    </lineage>
</organism>
<keyword evidence="2" id="KW-0812">Transmembrane</keyword>
<keyword evidence="4" id="KW-0472">Membrane</keyword>
<dbReference type="AlphaFoldDB" id="A0AAE9E4Y8"/>
<dbReference type="PANTHER" id="PTHR12265">
    <property type="entry name" value="TRANSMEMBRANE PROTEIN 53"/>
    <property type="match status" value="1"/>
</dbReference>
<evidence type="ECO:0000313" key="9">
    <source>
        <dbReference type="Proteomes" id="UP000827892"/>
    </source>
</evidence>
<dbReference type="EMBL" id="CP092620">
    <property type="protein sequence ID" value="UMM13781.1"/>
    <property type="molecule type" value="Genomic_DNA"/>
</dbReference>
<gene>
    <name evidence="7" type="ORF">L3Y34_015816</name>
    <name evidence="8" type="ORF">L5515_001885</name>
</gene>
<dbReference type="Gene3D" id="3.40.50.1820">
    <property type="entry name" value="alpha/beta hydrolase"/>
    <property type="match status" value="1"/>
</dbReference>
<comment type="similarity">
    <text evidence="1">Belongs to the TMEM53 family.</text>
</comment>
<accession>A0AAE9E4Y8</accession>
<protein>
    <submittedName>
        <fullName evidence="8">Uncharacterized protein</fullName>
    </submittedName>
</protein>
<evidence type="ECO:0000313" key="7">
    <source>
        <dbReference type="EMBL" id="ULU12837.1"/>
    </source>
</evidence>
<evidence type="ECO:0000256" key="3">
    <source>
        <dbReference type="ARBA" id="ARBA00022989"/>
    </source>
</evidence>
<dbReference type="InterPro" id="IPR029058">
    <property type="entry name" value="AB_hydrolase_fold"/>
</dbReference>
<reference evidence="8 10" key="1">
    <citation type="submission" date="2022-04" db="EMBL/GenBank/DDBJ databases">
        <title>Chromosome-level reference genomes for two strains of Caenorhabditis briggsae: an improved platform for comparative genomics.</title>
        <authorList>
            <person name="Stevens L."/>
            <person name="Andersen E."/>
        </authorList>
    </citation>
    <scope>NUCLEOTIDE SEQUENCE [LARGE SCALE GENOMIC DNA]</scope>
    <source>
        <strain evidence="8">VX34</strain>
        <tissue evidence="8">Whole-organism</tissue>
    </source>
</reference>
<comment type="subcellular location">
    <subcellularLocation>
        <location evidence="6">Nucleus outer membrane</location>
        <topology evidence="6">Single-pass membrane protein</topology>
    </subcellularLocation>
</comment>
<sequence>MILLRRLLATSSSQRIPERSIFFSRVPESEVVYHNANTTTSQDTSSKPVILMIGWAGAASKHLKKYTNIYTDKGFNVISICPPLFHFKVPNDSIGKKILPVVDSIQDKPVVIHSFSMNGIRGLISLAKASNNPKLFERLEGIVFDSAPSRTLPYQNGKAMMLSRPSVNYMSDSNRAVIFQLLNAIRDALISPIIRIFPSLRHNFLLHWYIHDKIQLPKQQLFLYSEKDSMIPFRGLEEFIEEQKRRGCDVDSVNFRDTEHVAHFREKPEEYTRKCIEFVSKI</sequence>
<evidence type="ECO:0000256" key="5">
    <source>
        <dbReference type="ARBA" id="ARBA00023242"/>
    </source>
</evidence>
<reference evidence="7 9" key="2">
    <citation type="submission" date="2022-05" db="EMBL/GenBank/DDBJ databases">
        <title>Chromosome-level reference genomes for two strains of Caenorhabditis briggsae: an improved platform for comparative genomics.</title>
        <authorList>
            <person name="Stevens L."/>
            <person name="Andersen E.C."/>
        </authorList>
    </citation>
    <scope>NUCLEOTIDE SEQUENCE [LARGE SCALE GENOMIC DNA]</scope>
    <source>
        <strain evidence="7">QX1410_ONT</strain>
        <tissue evidence="7">Whole-organism</tissue>
    </source>
</reference>
<evidence type="ECO:0000256" key="2">
    <source>
        <dbReference type="ARBA" id="ARBA00022692"/>
    </source>
</evidence>
<evidence type="ECO:0000256" key="4">
    <source>
        <dbReference type="ARBA" id="ARBA00023136"/>
    </source>
</evidence>
<dbReference type="EMBL" id="CP090891">
    <property type="protein sequence ID" value="ULU12837.1"/>
    <property type="molecule type" value="Genomic_DNA"/>
</dbReference>
<dbReference type="Pfam" id="PF05705">
    <property type="entry name" value="DUF829"/>
    <property type="match status" value="1"/>
</dbReference>
<evidence type="ECO:0000256" key="6">
    <source>
        <dbReference type="ARBA" id="ARBA00034303"/>
    </source>
</evidence>
<dbReference type="SUPFAM" id="SSF53474">
    <property type="entry name" value="alpha/beta-Hydrolases"/>
    <property type="match status" value="1"/>
</dbReference>
<evidence type="ECO:0000256" key="1">
    <source>
        <dbReference type="ARBA" id="ARBA00007387"/>
    </source>
</evidence>
<proteinExistence type="inferred from homology"/>